<dbReference type="EMBL" id="FNIW01000009">
    <property type="protein sequence ID" value="SDO08800.1"/>
    <property type="molecule type" value="Genomic_DNA"/>
</dbReference>
<dbReference type="AlphaFoldDB" id="A0A1H0GPM8"/>
<name>A0A1H0GPM8_9BACT</name>
<feature type="non-terminal residue" evidence="1">
    <location>
        <position position="48"/>
    </location>
</feature>
<reference evidence="2" key="1">
    <citation type="submission" date="2016-10" db="EMBL/GenBank/DDBJ databases">
        <authorList>
            <person name="de Groot N.N."/>
        </authorList>
    </citation>
    <scope>NUCLEOTIDE SEQUENCE [LARGE SCALE GENOMIC DNA]</scope>
    <source>
        <strain evidence="2">BP1-145</strain>
    </source>
</reference>
<sequence length="48" mass="5794">MVFKVPRLRLSLHPQIPPRMQPQRYKKNGRFARVLPKKLQFIFGFNTL</sequence>
<protein>
    <submittedName>
        <fullName evidence="1">Uncharacterized protein</fullName>
    </submittedName>
</protein>
<dbReference type="Proteomes" id="UP000199134">
    <property type="component" value="Unassembled WGS sequence"/>
</dbReference>
<evidence type="ECO:0000313" key="2">
    <source>
        <dbReference type="Proteomes" id="UP000199134"/>
    </source>
</evidence>
<organism evidence="1 2">
    <name type="scientific">Prevotella communis</name>
    <dbReference type="NCBI Taxonomy" id="2913614"/>
    <lineage>
        <taxon>Bacteria</taxon>
        <taxon>Pseudomonadati</taxon>
        <taxon>Bacteroidota</taxon>
        <taxon>Bacteroidia</taxon>
        <taxon>Bacteroidales</taxon>
        <taxon>Prevotellaceae</taxon>
        <taxon>Prevotella</taxon>
    </lineage>
</organism>
<gene>
    <name evidence="1" type="ORF">SAMN04487900_109115</name>
</gene>
<evidence type="ECO:0000313" key="1">
    <source>
        <dbReference type="EMBL" id="SDO08800.1"/>
    </source>
</evidence>
<accession>A0A1H0GPM8</accession>
<comment type="caution">
    <text evidence="1">The sequence shown here is derived from an EMBL/GenBank/DDBJ whole genome shotgun (WGS) entry which is preliminary data.</text>
</comment>
<proteinExistence type="predicted"/>